<evidence type="ECO:0000256" key="2">
    <source>
        <dbReference type="ARBA" id="ARBA00022448"/>
    </source>
</evidence>
<evidence type="ECO:0000313" key="13">
    <source>
        <dbReference type="Proteomes" id="UP000250241"/>
    </source>
</evidence>
<dbReference type="SUPFAM" id="SSF90123">
    <property type="entry name" value="ABC transporter transmembrane region"/>
    <property type="match status" value="1"/>
</dbReference>
<dbReference type="PROSITE" id="PS00211">
    <property type="entry name" value="ABC_TRANSPORTER_1"/>
    <property type="match status" value="1"/>
</dbReference>
<dbReference type="GO" id="GO:0016887">
    <property type="term" value="F:ATP hydrolysis activity"/>
    <property type="evidence" value="ECO:0007669"/>
    <property type="project" value="InterPro"/>
</dbReference>
<dbReference type="SUPFAM" id="SSF52540">
    <property type="entry name" value="P-loop containing nucleoside triphosphate hydrolases"/>
    <property type="match status" value="1"/>
</dbReference>
<keyword evidence="7 11" id="KW-1133">Transmembrane helix</keyword>
<dbReference type="PROSITE" id="PS50893">
    <property type="entry name" value="ABC_TRANSPORTER_2"/>
    <property type="match status" value="1"/>
</dbReference>
<sequence>MTTQVQSGTSTTGEHATGQDYKAKATDGRKAFKELLAPVQGRIYLGQGIAVLSGVAAIWPYIVLTRLGELLLPAAHGEAINNASVLAQVNELMVAFALQLFLYFLALAITHFADVKFRGHLQQRILNHLGRAPLSWFSNHASGRVRKALQGDTKTLHTLVAHQPVEMVAAVVTPLSLMVYAFILNPWLGLLSIATLPLYLLAQVWMTRGMSEKTAEMDERLSDTSAKGVEFVDGIEVVKSFGRTGKAHKAFAQSAKDFADFYWAWCQPMLKGSSLSLAAISAPVVMLVSLGIGALLVNAQVATLPQVLVCSLIALVIPLTLDVVTFTTMSYQLAGNAALRLVELTQVEPLQNIPAADTENRTDAPGTVVFEAVSYSYGGQEKQKAVDNVSLTLTPGTVTALIGPSGSGKSTLATMLSRFQEPDTGRVLLSGRDIRSLPEQELYRQVAFVLQNAQILRESVRENIRLAVPQATDEQVIEAARKAQIWDDIAALPRGLDTVIGDETNLSGGQKQRIVIARALLTDAPILILDEATANTDPDCAAEIQRALNILARGRTVLVIGHTAGAIAGADQICIMENGALTACGTADELKDNPYWRSLTGEVSAALDTAEEGMKDA</sequence>
<dbReference type="InterPro" id="IPR036640">
    <property type="entry name" value="ABC1_TM_sf"/>
</dbReference>
<dbReference type="CDD" id="cd07346">
    <property type="entry name" value="ABC_6TM_exporters"/>
    <property type="match status" value="1"/>
</dbReference>
<dbReference type="Pfam" id="PF00664">
    <property type="entry name" value="ABC_membrane"/>
    <property type="match status" value="1"/>
</dbReference>
<gene>
    <name evidence="12" type="ORF">RA11412_2019</name>
</gene>
<feature type="transmembrane region" description="Helical" evidence="11">
    <location>
        <begin position="92"/>
        <end position="113"/>
    </location>
</feature>
<dbReference type="GO" id="GO:0005886">
    <property type="term" value="C:plasma membrane"/>
    <property type="evidence" value="ECO:0007669"/>
    <property type="project" value="UniProtKB-SubCell"/>
</dbReference>
<dbReference type="EMBL" id="AP017895">
    <property type="protein sequence ID" value="BAV88318.1"/>
    <property type="molecule type" value="Genomic_DNA"/>
</dbReference>
<feature type="transmembrane region" description="Helical" evidence="11">
    <location>
        <begin position="189"/>
        <end position="207"/>
    </location>
</feature>
<accession>A0A2Z5R0Q1</accession>
<dbReference type="GO" id="GO:0140359">
    <property type="term" value="F:ABC-type transporter activity"/>
    <property type="evidence" value="ECO:0007669"/>
    <property type="project" value="InterPro"/>
</dbReference>
<evidence type="ECO:0000256" key="3">
    <source>
        <dbReference type="ARBA" id="ARBA00022475"/>
    </source>
</evidence>
<dbReference type="GO" id="GO:0005524">
    <property type="term" value="F:ATP binding"/>
    <property type="evidence" value="ECO:0007669"/>
    <property type="project" value="UniProtKB-KW"/>
</dbReference>
<dbReference type="InterPro" id="IPR011527">
    <property type="entry name" value="ABC1_TM_dom"/>
</dbReference>
<dbReference type="Pfam" id="PF00005">
    <property type="entry name" value="ABC_tran"/>
    <property type="match status" value="1"/>
</dbReference>
<dbReference type="InterPro" id="IPR039421">
    <property type="entry name" value="Type_1_exporter"/>
</dbReference>
<feature type="transmembrane region" description="Helical" evidence="11">
    <location>
        <begin position="303"/>
        <end position="324"/>
    </location>
</feature>
<dbReference type="GeneID" id="93860644"/>
<evidence type="ECO:0000256" key="4">
    <source>
        <dbReference type="ARBA" id="ARBA00022692"/>
    </source>
</evidence>
<evidence type="ECO:0000256" key="11">
    <source>
        <dbReference type="SAM" id="Phobius"/>
    </source>
</evidence>
<keyword evidence="3" id="KW-1003">Cell membrane</keyword>
<evidence type="ECO:0000313" key="12">
    <source>
        <dbReference type="EMBL" id="BAV88318.1"/>
    </source>
</evidence>
<keyword evidence="6 12" id="KW-0067">ATP-binding</keyword>
<keyword evidence="4 11" id="KW-0812">Transmembrane</keyword>
<dbReference type="Gene3D" id="3.40.50.300">
    <property type="entry name" value="P-loop containing nucleotide triphosphate hydrolases"/>
    <property type="match status" value="1"/>
</dbReference>
<dbReference type="InterPro" id="IPR027417">
    <property type="entry name" value="P-loop_NTPase"/>
</dbReference>
<dbReference type="KEGG" id="raj:RA11412_2019"/>
<dbReference type="InterPro" id="IPR003439">
    <property type="entry name" value="ABC_transporter-like_ATP-bd"/>
</dbReference>
<name>A0A2Z5R0Q1_9MICC</name>
<comment type="subcellular location">
    <subcellularLocation>
        <location evidence="1">Cell membrane</location>
        <topology evidence="1">Multi-pass membrane protein</topology>
    </subcellularLocation>
</comment>
<dbReference type="InterPro" id="IPR017871">
    <property type="entry name" value="ABC_transporter-like_CS"/>
</dbReference>
<dbReference type="PANTHER" id="PTHR24221">
    <property type="entry name" value="ATP-BINDING CASSETTE SUB-FAMILY B"/>
    <property type="match status" value="1"/>
</dbReference>
<evidence type="ECO:0000256" key="7">
    <source>
        <dbReference type="ARBA" id="ARBA00022989"/>
    </source>
</evidence>
<dbReference type="FunFam" id="3.40.50.300:FF:000299">
    <property type="entry name" value="ABC transporter ATP-binding protein/permease"/>
    <property type="match status" value="1"/>
</dbReference>
<dbReference type="PROSITE" id="PS50929">
    <property type="entry name" value="ABC_TM1F"/>
    <property type="match status" value="1"/>
</dbReference>
<dbReference type="SMART" id="SM00382">
    <property type="entry name" value="AAA"/>
    <property type="match status" value="1"/>
</dbReference>
<evidence type="ECO:0000256" key="8">
    <source>
        <dbReference type="ARBA" id="ARBA00023136"/>
    </source>
</evidence>
<feature type="transmembrane region" description="Helical" evidence="11">
    <location>
        <begin position="277"/>
        <end position="297"/>
    </location>
</feature>
<evidence type="ECO:0000256" key="6">
    <source>
        <dbReference type="ARBA" id="ARBA00022840"/>
    </source>
</evidence>
<keyword evidence="8 11" id="KW-0472">Membrane</keyword>
<keyword evidence="2" id="KW-0813">Transport</keyword>
<dbReference type="Gene3D" id="1.20.1560.10">
    <property type="entry name" value="ABC transporter type 1, transmembrane domain"/>
    <property type="match status" value="1"/>
</dbReference>
<protein>
    <submittedName>
        <fullName evidence="12">ABC transporter ATP-binding protein</fullName>
    </submittedName>
</protein>
<dbReference type="PANTHER" id="PTHR24221:SF654">
    <property type="entry name" value="ATP-BINDING CASSETTE SUB-FAMILY B MEMBER 6"/>
    <property type="match status" value="1"/>
</dbReference>
<evidence type="ECO:0000256" key="1">
    <source>
        <dbReference type="ARBA" id="ARBA00004651"/>
    </source>
</evidence>
<feature type="region of interest" description="Disordered" evidence="10">
    <location>
        <begin position="1"/>
        <end position="22"/>
    </location>
</feature>
<feature type="compositionally biased region" description="Low complexity" evidence="10">
    <location>
        <begin position="1"/>
        <end position="13"/>
    </location>
</feature>
<dbReference type="Proteomes" id="UP000250241">
    <property type="component" value="Chromosome"/>
</dbReference>
<evidence type="ECO:0000256" key="10">
    <source>
        <dbReference type="SAM" id="MobiDB-lite"/>
    </source>
</evidence>
<keyword evidence="13" id="KW-1185">Reference proteome</keyword>
<keyword evidence="5" id="KW-0547">Nucleotide-binding</keyword>
<dbReference type="InterPro" id="IPR003593">
    <property type="entry name" value="AAA+_ATPase"/>
</dbReference>
<dbReference type="AlphaFoldDB" id="A0A2Z5R0Q1"/>
<evidence type="ECO:0000256" key="9">
    <source>
        <dbReference type="ARBA" id="ARBA00061644"/>
    </source>
</evidence>
<reference evidence="12 13" key="1">
    <citation type="submission" date="2016-10" db="EMBL/GenBank/DDBJ databases">
        <title>Genome sequence of Rothia aeria strain JCM11412.</title>
        <authorList>
            <person name="Nambu T."/>
        </authorList>
    </citation>
    <scope>NUCLEOTIDE SEQUENCE [LARGE SCALE GENOMIC DNA]</scope>
    <source>
        <strain evidence="12 13">JCM 11412</strain>
    </source>
</reference>
<evidence type="ECO:0000256" key="5">
    <source>
        <dbReference type="ARBA" id="ARBA00022741"/>
    </source>
</evidence>
<proteinExistence type="inferred from homology"/>
<dbReference type="RefSeq" id="WP_128087854.1">
    <property type="nucleotide sequence ID" value="NZ_CBDEQU010000089.1"/>
</dbReference>
<organism evidence="12 13">
    <name type="scientific">Rothia aeria</name>
    <dbReference type="NCBI Taxonomy" id="172042"/>
    <lineage>
        <taxon>Bacteria</taxon>
        <taxon>Bacillati</taxon>
        <taxon>Actinomycetota</taxon>
        <taxon>Actinomycetes</taxon>
        <taxon>Micrococcales</taxon>
        <taxon>Micrococcaceae</taxon>
        <taxon>Rothia</taxon>
    </lineage>
</organism>
<dbReference type="GO" id="GO:0034040">
    <property type="term" value="F:ATPase-coupled lipid transmembrane transporter activity"/>
    <property type="evidence" value="ECO:0007669"/>
    <property type="project" value="TreeGrafter"/>
</dbReference>
<comment type="similarity">
    <text evidence="9">Belongs to the ABC transporter superfamily. Lipid exporter (TC 3.A.1.106) family.</text>
</comment>
<feature type="transmembrane region" description="Helical" evidence="11">
    <location>
        <begin position="43"/>
        <end position="62"/>
    </location>
</feature>